<keyword evidence="2" id="KW-1185">Reference proteome</keyword>
<protein>
    <recommendedName>
        <fullName evidence="3">Reverse transcriptase</fullName>
    </recommendedName>
</protein>
<proteinExistence type="predicted"/>
<dbReference type="PANTHER" id="PTHR37984">
    <property type="entry name" value="PROTEIN CBG26694"/>
    <property type="match status" value="1"/>
</dbReference>
<evidence type="ECO:0008006" key="3">
    <source>
        <dbReference type="Google" id="ProtNLM"/>
    </source>
</evidence>
<dbReference type="EMBL" id="NBNE01005091">
    <property type="protein sequence ID" value="OWZ04199.1"/>
    <property type="molecule type" value="Genomic_DNA"/>
</dbReference>
<dbReference type="OrthoDB" id="120907at2759"/>
<accession>A0A225VGV0</accession>
<comment type="caution">
    <text evidence="1">The sequence shown here is derived from an EMBL/GenBank/DDBJ whole genome shotgun (WGS) entry which is preliminary data.</text>
</comment>
<gene>
    <name evidence="1" type="ORF">PHMEG_00023937</name>
</gene>
<name>A0A225VGV0_9STRA</name>
<evidence type="ECO:0000313" key="1">
    <source>
        <dbReference type="EMBL" id="OWZ04199.1"/>
    </source>
</evidence>
<dbReference type="Gene3D" id="3.10.10.10">
    <property type="entry name" value="HIV Type 1 Reverse Transcriptase, subunit A, domain 1"/>
    <property type="match status" value="1"/>
</dbReference>
<reference evidence="2" key="1">
    <citation type="submission" date="2017-03" db="EMBL/GenBank/DDBJ databases">
        <title>Phytopthora megakarya and P. palmivora, two closely related causual agents of cacao black pod achieved similar genome size and gene model numbers by different mechanisms.</title>
        <authorList>
            <person name="Ali S."/>
            <person name="Shao J."/>
            <person name="Larry D.J."/>
            <person name="Kronmiller B."/>
            <person name="Shen D."/>
            <person name="Strem M.D."/>
            <person name="Melnick R.L."/>
            <person name="Guiltinan M.J."/>
            <person name="Tyler B.M."/>
            <person name="Meinhardt L.W."/>
            <person name="Bailey B.A."/>
        </authorList>
    </citation>
    <scope>NUCLEOTIDE SEQUENCE [LARGE SCALE GENOMIC DNA]</scope>
    <source>
        <strain evidence="2">zdho120</strain>
    </source>
</reference>
<evidence type="ECO:0000313" key="2">
    <source>
        <dbReference type="Proteomes" id="UP000198211"/>
    </source>
</evidence>
<dbReference type="InterPro" id="IPR050951">
    <property type="entry name" value="Retrovirus_Pol_polyprotein"/>
</dbReference>
<sequence>MRIHVTPDKDELSFELQPGERRGWWEANSWDDSSWSVAFVHDSVFHHRTLLMIDSGSSTSITSPDVVLLNMLKNQLAYLPDLSDLRPEANIEDAIVVGLRRGREAPGDPPETPNDFLGRRERASPPVQGVVCDLEVGDAKPISMRSRRIPAGLLSKMYELLKRLLETGLIEYSDSEWASAIVLVMKKNGTDVCLYIDYRLVNKLIKLMNYPYP</sequence>
<dbReference type="AlphaFoldDB" id="A0A225VGV0"/>
<dbReference type="PANTHER" id="PTHR37984:SF5">
    <property type="entry name" value="PROTEIN NYNRIN-LIKE"/>
    <property type="match status" value="1"/>
</dbReference>
<organism evidence="1 2">
    <name type="scientific">Phytophthora megakarya</name>
    <dbReference type="NCBI Taxonomy" id="4795"/>
    <lineage>
        <taxon>Eukaryota</taxon>
        <taxon>Sar</taxon>
        <taxon>Stramenopiles</taxon>
        <taxon>Oomycota</taxon>
        <taxon>Peronosporomycetes</taxon>
        <taxon>Peronosporales</taxon>
        <taxon>Peronosporaceae</taxon>
        <taxon>Phytophthora</taxon>
    </lineage>
</organism>
<dbReference type="STRING" id="4795.A0A225VGV0"/>
<dbReference type="SUPFAM" id="SSF56672">
    <property type="entry name" value="DNA/RNA polymerases"/>
    <property type="match status" value="1"/>
</dbReference>
<dbReference type="InterPro" id="IPR043502">
    <property type="entry name" value="DNA/RNA_pol_sf"/>
</dbReference>
<dbReference type="Proteomes" id="UP000198211">
    <property type="component" value="Unassembled WGS sequence"/>
</dbReference>